<feature type="compositionally biased region" description="Low complexity" evidence="1">
    <location>
        <begin position="442"/>
        <end position="453"/>
    </location>
</feature>
<proteinExistence type="predicted"/>
<gene>
    <name evidence="2" type="ORF">PG993_004861</name>
</gene>
<dbReference type="EMBL" id="JAQQWK010000003">
    <property type="protein sequence ID" value="KAK8044837.1"/>
    <property type="molecule type" value="Genomic_DNA"/>
</dbReference>
<feature type="region of interest" description="Disordered" evidence="1">
    <location>
        <begin position="424"/>
        <end position="504"/>
    </location>
</feature>
<dbReference type="Proteomes" id="UP001444661">
    <property type="component" value="Unassembled WGS sequence"/>
</dbReference>
<feature type="region of interest" description="Disordered" evidence="1">
    <location>
        <begin position="555"/>
        <end position="613"/>
    </location>
</feature>
<evidence type="ECO:0000313" key="3">
    <source>
        <dbReference type="Proteomes" id="UP001444661"/>
    </source>
</evidence>
<reference evidence="2 3" key="1">
    <citation type="submission" date="2023-01" db="EMBL/GenBank/DDBJ databases">
        <title>Analysis of 21 Apiospora genomes using comparative genomics revels a genus with tremendous synthesis potential of carbohydrate active enzymes and secondary metabolites.</title>
        <authorList>
            <person name="Sorensen T."/>
        </authorList>
    </citation>
    <scope>NUCLEOTIDE SEQUENCE [LARGE SCALE GENOMIC DNA]</scope>
    <source>
        <strain evidence="2 3">CBS 33761</strain>
    </source>
</reference>
<comment type="caution">
    <text evidence="2">The sequence shown here is derived from an EMBL/GenBank/DDBJ whole genome shotgun (WGS) entry which is preliminary data.</text>
</comment>
<evidence type="ECO:0000256" key="1">
    <source>
        <dbReference type="SAM" id="MobiDB-lite"/>
    </source>
</evidence>
<feature type="compositionally biased region" description="Low complexity" evidence="1">
    <location>
        <begin position="563"/>
        <end position="572"/>
    </location>
</feature>
<feature type="compositionally biased region" description="Basic and acidic residues" evidence="1">
    <location>
        <begin position="485"/>
        <end position="499"/>
    </location>
</feature>
<evidence type="ECO:0000313" key="2">
    <source>
        <dbReference type="EMBL" id="KAK8044837.1"/>
    </source>
</evidence>
<accession>A0ABR1TE01</accession>
<feature type="compositionally biased region" description="Gly residues" evidence="1">
    <location>
        <begin position="573"/>
        <end position="584"/>
    </location>
</feature>
<protein>
    <submittedName>
        <fullName evidence="2">Uncharacterized protein</fullName>
    </submittedName>
</protein>
<organism evidence="2 3">
    <name type="scientific">Apiospora rasikravindrae</name>
    <dbReference type="NCBI Taxonomy" id="990691"/>
    <lineage>
        <taxon>Eukaryota</taxon>
        <taxon>Fungi</taxon>
        <taxon>Dikarya</taxon>
        <taxon>Ascomycota</taxon>
        <taxon>Pezizomycotina</taxon>
        <taxon>Sordariomycetes</taxon>
        <taxon>Xylariomycetidae</taxon>
        <taxon>Amphisphaeriales</taxon>
        <taxon>Apiosporaceae</taxon>
        <taxon>Apiospora</taxon>
    </lineage>
</organism>
<sequence length="613" mass="67142">MNWPPPLERLKAVVSYAVPRVTVRSLDPLPPATADGLQLLFDVRLSDDRVLLLKLPPSSLKRRLMRWEDGLASSEPCVIAWIFTKILECPLAQTPGTPMHSFVTPNTQTGFSPFKATNMISMNRESSSASPGDTLLSYLPALVKSSSSNKEPDFPFSLWEPTVGSSISSLTEPLTPPERRMVEYQKGYLVRHISQFRARNSRFGPAAAVLGCAPSRSGANMEGNGGLPMPPPSGGLDGFATWSVAFHALVEDIIRDGEDLTVMLDYTRIREQTARLSYALDNVMESRLVLLDAGSDGNVLVTRYTKAARLEEESTRAICTKDGNPQARPSLTSRLSCNSQKEGATFDNVKRVGEVVGTQRVVDATEAARISVTGFLDWSNCIFGDPLMVKVCSRNPSDDFLRGFRGQPPDPSSSFNAEMARDIPSSKKSLPPTPMNTPESVSPLTTTSMLPTTRFHMMPSSSCPPRRTMLPGRATADRLPGQEKAPGDSAERVKDRNTNADEEDSSAAIRLLLYECYHAIVCVIKTFYRTCPPEESKEREMAARMHLTEVLHKLSQIQPEPVGNSRDNSNSGRSGGSGSSGGDGKWFKSRRASGDDDDEPDGWPIKRRKSEVG</sequence>
<name>A0ABR1TE01_9PEZI</name>
<keyword evidence="3" id="KW-1185">Reference proteome</keyword>